<keyword evidence="6" id="KW-1015">Disulfide bond</keyword>
<keyword evidence="2" id="KW-1003">Cell membrane</keyword>
<dbReference type="GO" id="GO:0009617">
    <property type="term" value="P:response to bacterium"/>
    <property type="evidence" value="ECO:0007669"/>
    <property type="project" value="TreeGrafter"/>
</dbReference>
<evidence type="ECO:0000256" key="7">
    <source>
        <dbReference type="ARBA" id="ARBA00023180"/>
    </source>
</evidence>
<accession>A0A9D3N6K9</accession>
<evidence type="ECO:0000313" key="11">
    <source>
        <dbReference type="EMBL" id="KAG7315435.1"/>
    </source>
</evidence>
<sequence>MRIIQLQFYLLVCCGAAECFTEKSVNLGEDVTLKCEVSVKDVFWFLMKPSEPPVFILRSYSSKTVDAHYSNTTFRKRFSVQYNSSLFIHNISTKELGVYYCIQTQPASLPGISSGIRLYIQNQTAGNQSKTTDAEQPQNQTTNKSDVISPWSASLIMSVIMNCALALVVTVFIVHHCRRSPNTQTQPPGLQQQQDNSVPVYAEVQYSRTNGCVVTTNINSTYALLQAPNPELPQTEG</sequence>
<dbReference type="InterPro" id="IPR003599">
    <property type="entry name" value="Ig_sub"/>
</dbReference>
<evidence type="ECO:0000256" key="2">
    <source>
        <dbReference type="ARBA" id="ARBA00022475"/>
    </source>
</evidence>
<dbReference type="Pfam" id="PF07686">
    <property type="entry name" value="V-set"/>
    <property type="match status" value="1"/>
</dbReference>
<evidence type="ECO:0000256" key="4">
    <source>
        <dbReference type="ARBA" id="ARBA00022859"/>
    </source>
</evidence>
<dbReference type="PANTHER" id="PTHR19433:SF111">
    <property type="entry name" value="T CELL RECEPTOR ALPHA VARIABLE 4"/>
    <property type="match status" value="1"/>
</dbReference>
<proteinExistence type="predicted"/>
<keyword evidence="3 9" id="KW-0732">Signal</keyword>
<dbReference type="CDD" id="cd00099">
    <property type="entry name" value="IgV"/>
    <property type="match status" value="1"/>
</dbReference>
<dbReference type="PANTHER" id="PTHR19433">
    <property type="entry name" value="T-CELL RECEPTOR ALPHA CHAIN V REGION-RELATED"/>
    <property type="match status" value="1"/>
</dbReference>
<dbReference type="GO" id="GO:0002376">
    <property type="term" value="P:immune system process"/>
    <property type="evidence" value="ECO:0007669"/>
    <property type="project" value="UniProtKB-KW"/>
</dbReference>
<evidence type="ECO:0000256" key="5">
    <source>
        <dbReference type="ARBA" id="ARBA00023136"/>
    </source>
</evidence>
<evidence type="ECO:0000259" key="10">
    <source>
        <dbReference type="PROSITE" id="PS50835"/>
    </source>
</evidence>
<dbReference type="InterPro" id="IPR013106">
    <property type="entry name" value="Ig_V-set"/>
</dbReference>
<dbReference type="InterPro" id="IPR013783">
    <property type="entry name" value="Ig-like_fold"/>
</dbReference>
<keyword evidence="8" id="KW-1133">Transmembrane helix</keyword>
<dbReference type="EMBL" id="JAHKSW010000027">
    <property type="protein sequence ID" value="KAG7315435.1"/>
    <property type="molecule type" value="Genomic_DNA"/>
</dbReference>
<dbReference type="GO" id="GO:0005886">
    <property type="term" value="C:plasma membrane"/>
    <property type="evidence" value="ECO:0007669"/>
    <property type="project" value="UniProtKB-SubCell"/>
</dbReference>
<keyword evidence="7" id="KW-0325">Glycoprotein</keyword>
<keyword evidence="5 8" id="KW-0472">Membrane</keyword>
<keyword evidence="8" id="KW-0812">Transmembrane</keyword>
<dbReference type="SUPFAM" id="SSF48726">
    <property type="entry name" value="Immunoglobulin"/>
    <property type="match status" value="1"/>
</dbReference>
<organism evidence="11 12">
    <name type="scientific">Hemibagrus wyckioides</name>
    <dbReference type="NCBI Taxonomy" id="337641"/>
    <lineage>
        <taxon>Eukaryota</taxon>
        <taxon>Metazoa</taxon>
        <taxon>Chordata</taxon>
        <taxon>Craniata</taxon>
        <taxon>Vertebrata</taxon>
        <taxon>Euteleostomi</taxon>
        <taxon>Actinopterygii</taxon>
        <taxon>Neopterygii</taxon>
        <taxon>Teleostei</taxon>
        <taxon>Ostariophysi</taxon>
        <taxon>Siluriformes</taxon>
        <taxon>Bagridae</taxon>
        <taxon>Hemibagrus</taxon>
    </lineage>
</organism>
<feature type="transmembrane region" description="Helical" evidence="8">
    <location>
        <begin position="151"/>
        <end position="174"/>
    </location>
</feature>
<comment type="subcellular location">
    <subcellularLocation>
        <location evidence="1">Cell membrane</location>
    </subcellularLocation>
</comment>
<feature type="chain" id="PRO_5039533206" description="Ig-like domain-containing protein" evidence="9">
    <location>
        <begin position="20"/>
        <end position="237"/>
    </location>
</feature>
<evidence type="ECO:0000256" key="6">
    <source>
        <dbReference type="ARBA" id="ARBA00023157"/>
    </source>
</evidence>
<dbReference type="Proteomes" id="UP000824219">
    <property type="component" value="Linkage Group LG27"/>
</dbReference>
<evidence type="ECO:0000256" key="3">
    <source>
        <dbReference type="ARBA" id="ARBA00022729"/>
    </source>
</evidence>
<dbReference type="SMART" id="SM00409">
    <property type="entry name" value="IG"/>
    <property type="match status" value="1"/>
</dbReference>
<evidence type="ECO:0000256" key="1">
    <source>
        <dbReference type="ARBA" id="ARBA00004236"/>
    </source>
</evidence>
<dbReference type="OrthoDB" id="8939957at2759"/>
<protein>
    <recommendedName>
        <fullName evidence="10">Ig-like domain-containing protein</fullName>
    </recommendedName>
</protein>
<dbReference type="InterPro" id="IPR036179">
    <property type="entry name" value="Ig-like_dom_sf"/>
</dbReference>
<gene>
    <name evidence="11" type="ORF">KOW79_021523</name>
</gene>
<keyword evidence="4" id="KW-0391">Immunity</keyword>
<dbReference type="PROSITE" id="PS50835">
    <property type="entry name" value="IG_LIKE"/>
    <property type="match status" value="1"/>
</dbReference>
<dbReference type="InterPro" id="IPR007110">
    <property type="entry name" value="Ig-like_dom"/>
</dbReference>
<keyword evidence="12" id="KW-1185">Reference proteome</keyword>
<name>A0A9D3N6K9_9TELE</name>
<feature type="domain" description="Ig-like" evidence="10">
    <location>
        <begin position="28"/>
        <end position="101"/>
    </location>
</feature>
<evidence type="ECO:0000313" key="12">
    <source>
        <dbReference type="Proteomes" id="UP000824219"/>
    </source>
</evidence>
<dbReference type="Gene3D" id="2.60.40.10">
    <property type="entry name" value="Immunoglobulins"/>
    <property type="match status" value="1"/>
</dbReference>
<reference evidence="11 12" key="1">
    <citation type="submission" date="2021-06" db="EMBL/GenBank/DDBJ databases">
        <title>Chromosome-level genome assembly of the red-tail catfish (Hemibagrus wyckioides).</title>
        <authorList>
            <person name="Shao F."/>
        </authorList>
    </citation>
    <scope>NUCLEOTIDE SEQUENCE [LARGE SCALE GENOMIC DNA]</scope>
    <source>
        <strain evidence="11">EC202008001</strain>
        <tissue evidence="11">Blood</tissue>
    </source>
</reference>
<evidence type="ECO:0000256" key="9">
    <source>
        <dbReference type="SAM" id="SignalP"/>
    </source>
</evidence>
<comment type="caution">
    <text evidence="11">The sequence shown here is derived from an EMBL/GenBank/DDBJ whole genome shotgun (WGS) entry which is preliminary data.</text>
</comment>
<dbReference type="InterPro" id="IPR052051">
    <property type="entry name" value="TCR_complex_component"/>
</dbReference>
<feature type="signal peptide" evidence="9">
    <location>
        <begin position="1"/>
        <end position="19"/>
    </location>
</feature>
<dbReference type="AlphaFoldDB" id="A0A9D3N6K9"/>
<evidence type="ECO:0000256" key="8">
    <source>
        <dbReference type="SAM" id="Phobius"/>
    </source>
</evidence>